<proteinExistence type="inferred from homology"/>
<organism evidence="8 9">
    <name type="scientific">Breznakibacter xylanolyticus</name>
    <dbReference type="NCBI Taxonomy" id="990"/>
    <lineage>
        <taxon>Bacteria</taxon>
        <taxon>Pseudomonadati</taxon>
        <taxon>Bacteroidota</taxon>
        <taxon>Bacteroidia</taxon>
        <taxon>Marinilabiliales</taxon>
        <taxon>Marinilabiliaceae</taxon>
        <taxon>Breznakibacter</taxon>
    </lineage>
</organism>
<comment type="function">
    <text evidence="7">Single strand-specific metallo-endoribonuclease involved in late-stage 70S ribosome quality control and in maturation of the 3' terminus of the 16S rRNA.</text>
</comment>
<feature type="binding site" evidence="7">
    <location>
        <position position="107"/>
    </location>
    <ligand>
        <name>Zn(2+)</name>
        <dbReference type="ChEBI" id="CHEBI:29105"/>
        <note>catalytic</note>
    </ligand>
</feature>
<dbReference type="GO" id="GO:0004521">
    <property type="term" value="F:RNA endonuclease activity"/>
    <property type="evidence" value="ECO:0007669"/>
    <property type="project" value="UniProtKB-UniRule"/>
</dbReference>
<keyword evidence="4 7" id="KW-0255">Endonuclease</keyword>
<dbReference type="EMBL" id="QKZK01000004">
    <property type="protein sequence ID" value="PZX19415.1"/>
    <property type="molecule type" value="Genomic_DNA"/>
</dbReference>
<dbReference type="OrthoDB" id="9811984at2"/>
<evidence type="ECO:0000256" key="6">
    <source>
        <dbReference type="ARBA" id="ARBA00022833"/>
    </source>
</evidence>
<dbReference type="PANTHER" id="PTHR46986">
    <property type="entry name" value="ENDORIBONUCLEASE YBEY, CHLOROPLASTIC"/>
    <property type="match status" value="1"/>
</dbReference>
<evidence type="ECO:0000256" key="1">
    <source>
        <dbReference type="ARBA" id="ARBA00010875"/>
    </source>
</evidence>
<dbReference type="InterPro" id="IPR002036">
    <property type="entry name" value="YbeY"/>
</dbReference>
<comment type="subcellular location">
    <subcellularLocation>
        <location evidence="7">Cytoplasm</location>
    </subcellularLocation>
</comment>
<dbReference type="GO" id="GO:0008270">
    <property type="term" value="F:zinc ion binding"/>
    <property type="evidence" value="ECO:0007669"/>
    <property type="project" value="UniProtKB-UniRule"/>
</dbReference>
<keyword evidence="5 7" id="KW-0378">Hydrolase</keyword>
<dbReference type="AlphaFoldDB" id="A0A2W7NG92"/>
<keyword evidence="3 7" id="KW-0479">Metal-binding</keyword>
<dbReference type="InterPro" id="IPR020549">
    <property type="entry name" value="YbeY_CS"/>
</dbReference>
<keyword evidence="7" id="KW-0698">rRNA processing</keyword>
<dbReference type="Proteomes" id="UP000249239">
    <property type="component" value="Unassembled WGS sequence"/>
</dbReference>
<keyword evidence="7" id="KW-0963">Cytoplasm</keyword>
<dbReference type="RefSeq" id="WP_111444402.1">
    <property type="nucleotide sequence ID" value="NZ_QKZK01000004.1"/>
</dbReference>
<reference evidence="8 9" key="1">
    <citation type="submission" date="2018-06" db="EMBL/GenBank/DDBJ databases">
        <title>Genomic Encyclopedia of Archaeal and Bacterial Type Strains, Phase II (KMG-II): from individual species to whole genera.</title>
        <authorList>
            <person name="Goeker M."/>
        </authorList>
    </citation>
    <scope>NUCLEOTIDE SEQUENCE [LARGE SCALE GENOMIC DNA]</scope>
    <source>
        <strain evidence="8 9">DSM 6779</strain>
    </source>
</reference>
<keyword evidence="6 7" id="KW-0862">Zinc</keyword>
<dbReference type="InterPro" id="IPR023091">
    <property type="entry name" value="MetalPrtase_cat_dom_sf_prd"/>
</dbReference>
<dbReference type="GO" id="GO:0005737">
    <property type="term" value="C:cytoplasm"/>
    <property type="evidence" value="ECO:0007669"/>
    <property type="project" value="UniProtKB-SubCell"/>
</dbReference>
<dbReference type="NCBIfam" id="TIGR00043">
    <property type="entry name" value="rRNA maturation RNase YbeY"/>
    <property type="match status" value="1"/>
</dbReference>
<comment type="caution">
    <text evidence="8">The sequence shown here is derived from an EMBL/GenBank/DDBJ whole genome shotgun (WGS) entry which is preliminary data.</text>
</comment>
<keyword evidence="9" id="KW-1185">Reference proteome</keyword>
<name>A0A2W7NG92_9BACT</name>
<gene>
    <name evidence="7" type="primary">ybeY</name>
    <name evidence="8" type="ORF">LX69_00682</name>
</gene>
<dbReference type="EC" id="3.1.-.-" evidence="7"/>
<feature type="binding site" evidence="7">
    <location>
        <position position="111"/>
    </location>
    <ligand>
        <name>Zn(2+)</name>
        <dbReference type="ChEBI" id="CHEBI:29105"/>
        <note>catalytic</note>
    </ligand>
</feature>
<evidence type="ECO:0000256" key="3">
    <source>
        <dbReference type="ARBA" id="ARBA00022723"/>
    </source>
</evidence>
<dbReference type="GO" id="GO:0004222">
    <property type="term" value="F:metalloendopeptidase activity"/>
    <property type="evidence" value="ECO:0007669"/>
    <property type="project" value="InterPro"/>
</dbReference>
<keyword evidence="2 7" id="KW-0540">Nuclease</keyword>
<protein>
    <recommendedName>
        <fullName evidence="7">Endoribonuclease YbeY</fullName>
        <ecNumber evidence="7">3.1.-.-</ecNumber>
    </recommendedName>
</protein>
<dbReference type="PANTHER" id="PTHR46986:SF1">
    <property type="entry name" value="ENDORIBONUCLEASE YBEY, CHLOROPLASTIC"/>
    <property type="match status" value="1"/>
</dbReference>
<dbReference type="Gene3D" id="3.40.390.30">
    <property type="entry name" value="Metalloproteases ('zincins'), catalytic domain"/>
    <property type="match status" value="1"/>
</dbReference>
<evidence type="ECO:0000256" key="5">
    <source>
        <dbReference type="ARBA" id="ARBA00022801"/>
    </source>
</evidence>
<evidence type="ECO:0000313" key="8">
    <source>
        <dbReference type="EMBL" id="PZX19415.1"/>
    </source>
</evidence>
<dbReference type="SUPFAM" id="SSF55486">
    <property type="entry name" value="Metalloproteases ('zincins'), catalytic domain"/>
    <property type="match status" value="1"/>
</dbReference>
<sequence length="139" mass="16141">MAIEFYSEDVDLPKIDINKCEQWFAQVVENQGFVVGDITIVFVSDNYLLEMNNQYLDHDYYTDIITFDYTEEKTVSGDLFISVDTVLSNSQEFGVDYLNELHRVMIHGVLHLIGFDDKSEVHQLEMTKMENSSLELLLN</sequence>
<dbReference type="PROSITE" id="PS01306">
    <property type="entry name" value="UPF0054"/>
    <property type="match status" value="1"/>
</dbReference>
<evidence type="ECO:0000256" key="7">
    <source>
        <dbReference type="HAMAP-Rule" id="MF_00009"/>
    </source>
</evidence>
<accession>A0A2W7NG92</accession>
<keyword evidence="7" id="KW-0690">Ribosome biogenesis</keyword>
<evidence type="ECO:0000313" key="9">
    <source>
        <dbReference type="Proteomes" id="UP000249239"/>
    </source>
</evidence>
<comment type="cofactor">
    <cofactor evidence="7">
        <name>Zn(2+)</name>
        <dbReference type="ChEBI" id="CHEBI:29105"/>
    </cofactor>
    <text evidence="7">Binds 1 zinc ion.</text>
</comment>
<dbReference type="GO" id="GO:0006364">
    <property type="term" value="P:rRNA processing"/>
    <property type="evidence" value="ECO:0007669"/>
    <property type="project" value="UniProtKB-UniRule"/>
</dbReference>
<dbReference type="Pfam" id="PF02130">
    <property type="entry name" value="YbeY"/>
    <property type="match status" value="1"/>
</dbReference>
<comment type="similarity">
    <text evidence="1 7">Belongs to the endoribonuclease YbeY family.</text>
</comment>
<dbReference type="HAMAP" id="MF_00009">
    <property type="entry name" value="Endoribonucl_YbeY"/>
    <property type="match status" value="1"/>
</dbReference>
<evidence type="ECO:0000256" key="4">
    <source>
        <dbReference type="ARBA" id="ARBA00022759"/>
    </source>
</evidence>
<feature type="binding site" evidence="7">
    <location>
        <position position="117"/>
    </location>
    <ligand>
        <name>Zn(2+)</name>
        <dbReference type="ChEBI" id="CHEBI:29105"/>
        <note>catalytic</note>
    </ligand>
</feature>
<evidence type="ECO:0000256" key="2">
    <source>
        <dbReference type="ARBA" id="ARBA00022722"/>
    </source>
</evidence>